<protein>
    <submittedName>
        <fullName evidence="1">Uncharacterized protein</fullName>
    </submittedName>
</protein>
<dbReference type="Proteomes" id="UP001328107">
    <property type="component" value="Unassembled WGS sequence"/>
</dbReference>
<feature type="non-terminal residue" evidence="1">
    <location>
        <position position="1"/>
    </location>
</feature>
<reference evidence="2" key="1">
    <citation type="submission" date="2022-10" db="EMBL/GenBank/DDBJ databases">
        <title>Genome assembly of Pristionchus species.</title>
        <authorList>
            <person name="Yoshida K."/>
            <person name="Sommer R.J."/>
        </authorList>
    </citation>
    <scope>NUCLEOTIDE SEQUENCE [LARGE SCALE GENOMIC DNA]</scope>
    <source>
        <strain evidence="2">RS5460</strain>
    </source>
</reference>
<dbReference type="AlphaFoldDB" id="A0AAN4Z5I7"/>
<sequence length="70" mass="7209">LFIDSLVSSATVPTTRCIAIPAFTSGGSSYCMVINARSIPITSSASLSAVATKFASLFSHLPPVKHTSPP</sequence>
<organism evidence="1 2">
    <name type="scientific">Pristionchus mayeri</name>
    <dbReference type="NCBI Taxonomy" id="1317129"/>
    <lineage>
        <taxon>Eukaryota</taxon>
        <taxon>Metazoa</taxon>
        <taxon>Ecdysozoa</taxon>
        <taxon>Nematoda</taxon>
        <taxon>Chromadorea</taxon>
        <taxon>Rhabditida</taxon>
        <taxon>Rhabditina</taxon>
        <taxon>Diplogasteromorpha</taxon>
        <taxon>Diplogasteroidea</taxon>
        <taxon>Neodiplogasteridae</taxon>
        <taxon>Pristionchus</taxon>
    </lineage>
</organism>
<evidence type="ECO:0000313" key="2">
    <source>
        <dbReference type="Proteomes" id="UP001328107"/>
    </source>
</evidence>
<keyword evidence="2" id="KW-1185">Reference proteome</keyword>
<name>A0AAN4Z5I7_9BILA</name>
<evidence type="ECO:0000313" key="1">
    <source>
        <dbReference type="EMBL" id="GMR33714.1"/>
    </source>
</evidence>
<gene>
    <name evidence="1" type="ORF">PMAYCL1PPCAC_03909</name>
</gene>
<comment type="caution">
    <text evidence="1">The sequence shown here is derived from an EMBL/GenBank/DDBJ whole genome shotgun (WGS) entry which is preliminary data.</text>
</comment>
<dbReference type="EMBL" id="BTRK01000001">
    <property type="protein sequence ID" value="GMR33714.1"/>
    <property type="molecule type" value="Genomic_DNA"/>
</dbReference>
<accession>A0AAN4Z5I7</accession>
<proteinExistence type="predicted"/>